<reference evidence="3 4" key="1">
    <citation type="journal article" date="2018" name="Nat. Ecol. Evol.">
        <title>Pezizomycetes genomes reveal the molecular basis of ectomycorrhizal truffle lifestyle.</title>
        <authorList>
            <person name="Murat C."/>
            <person name="Payen T."/>
            <person name="Noel B."/>
            <person name="Kuo A."/>
            <person name="Morin E."/>
            <person name="Chen J."/>
            <person name="Kohler A."/>
            <person name="Krizsan K."/>
            <person name="Balestrini R."/>
            <person name="Da Silva C."/>
            <person name="Montanini B."/>
            <person name="Hainaut M."/>
            <person name="Levati E."/>
            <person name="Barry K.W."/>
            <person name="Belfiori B."/>
            <person name="Cichocki N."/>
            <person name="Clum A."/>
            <person name="Dockter R.B."/>
            <person name="Fauchery L."/>
            <person name="Guy J."/>
            <person name="Iotti M."/>
            <person name="Le Tacon F."/>
            <person name="Lindquist E.A."/>
            <person name="Lipzen A."/>
            <person name="Malagnac F."/>
            <person name="Mello A."/>
            <person name="Molinier V."/>
            <person name="Miyauchi S."/>
            <person name="Poulain J."/>
            <person name="Riccioni C."/>
            <person name="Rubini A."/>
            <person name="Sitrit Y."/>
            <person name="Splivallo R."/>
            <person name="Traeger S."/>
            <person name="Wang M."/>
            <person name="Zifcakova L."/>
            <person name="Wipf D."/>
            <person name="Zambonelli A."/>
            <person name="Paolocci F."/>
            <person name="Nowrousian M."/>
            <person name="Ottonello S."/>
            <person name="Baldrian P."/>
            <person name="Spatafora J.W."/>
            <person name="Henrissat B."/>
            <person name="Nagy L.G."/>
            <person name="Aury J.M."/>
            <person name="Wincker P."/>
            <person name="Grigoriev I.V."/>
            <person name="Bonfante P."/>
            <person name="Martin F.M."/>
        </authorList>
    </citation>
    <scope>NUCLEOTIDE SEQUENCE [LARGE SCALE GENOMIC DNA]</scope>
    <source>
        <strain evidence="3 4">120613-1</strain>
    </source>
</reference>
<dbReference type="AlphaFoldDB" id="A0A3N4JHH1"/>
<evidence type="ECO:0000313" key="3">
    <source>
        <dbReference type="EMBL" id="RPA97673.1"/>
    </source>
</evidence>
<keyword evidence="2" id="KW-0812">Transmembrane</keyword>
<evidence type="ECO:0000256" key="1">
    <source>
        <dbReference type="SAM" id="MobiDB-lite"/>
    </source>
</evidence>
<dbReference type="EMBL" id="ML120402">
    <property type="protein sequence ID" value="RPA97673.1"/>
    <property type="molecule type" value="Genomic_DNA"/>
</dbReference>
<feature type="compositionally biased region" description="Polar residues" evidence="1">
    <location>
        <begin position="11"/>
        <end position="26"/>
    </location>
</feature>
<evidence type="ECO:0000256" key="2">
    <source>
        <dbReference type="SAM" id="Phobius"/>
    </source>
</evidence>
<feature type="transmembrane region" description="Helical" evidence="2">
    <location>
        <begin position="109"/>
        <end position="131"/>
    </location>
</feature>
<keyword evidence="4" id="KW-1185">Reference proteome</keyword>
<evidence type="ECO:0000313" key="4">
    <source>
        <dbReference type="Proteomes" id="UP000276215"/>
    </source>
</evidence>
<name>A0A3N4JHH1_9PEZI</name>
<keyword evidence="2" id="KW-0472">Membrane</keyword>
<dbReference type="Proteomes" id="UP000276215">
    <property type="component" value="Unassembled WGS sequence"/>
</dbReference>
<feature type="region of interest" description="Disordered" evidence="1">
    <location>
        <begin position="1"/>
        <end position="26"/>
    </location>
</feature>
<gene>
    <name evidence="3" type="ORF">L873DRAFT_1844689</name>
</gene>
<proteinExistence type="predicted"/>
<sequence>MHLRSGKKTIFTPSSPHECSPGRQVNSSLTEKITTNTCRPTATHHARVQMLTPPATPPDPNMNLVMDDWSDLEVVCGPQTVTETWNTDDAPGYGIGGVWYVCGFGSRELMAWVLALLLCVLGVVGVGMVYAEITNGVRTGAEGGYKCFYESR</sequence>
<protein>
    <submittedName>
        <fullName evidence="3">Uncharacterized protein</fullName>
    </submittedName>
</protein>
<feature type="non-terminal residue" evidence="3">
    <location>
        <position position="152"/>
    </location>
</feature>
<keyword evidence="2" id="KW-1133">Transmembrane helix</keyword>
<dbReference type="OrthoDB" id="10492767at2759"/>
<accession>A0A3N4JHH1</accession>
<organism evidence="3 4">
    <name type="scientific">Choiromyces venosus 120613-1</name>
    <dbReference type="NCBI Taxonomy" id="1336337"/>
    <lineage>
        <taxon>Eukaryota</taxon>
        <taxon>Fungi</taxon>
        <taxon>Dikarya</taxon>
        <taxon>Ascomycota</taxon>
        <taxon>Pezizomycotina</taxon>
        <taxon>Pezizomycetes</taxon>
        <taxon>Pezizales</taxon>
        <taxon>Tuberaceae</taxon>
        <taxon>Choiromyces</taxon>
    </lineage>
</organism>